<evidence type="ECO:0000256" key="1">
    <source>
        <dbReference type="ARBA" id="ARBA00005369"/>
    </source>
</evidence>
<dbReference type="EMBL" id="MSLT01000023">
    <property type="protein sequence ID" value="OUD12445.1"/>
    <property type="molecule type" value="Genomic_DNA"/>
</dbReference>
<dbReference type="GO" id="GO:0004719">
    <property type="term" value="F:protein-L-isoaspartate (D-aspartate) O-methyltransferase activity"/>
    <property type="evidence" value="ECO:0007669"/>
    <property type="project" value="InterPro"/>
</dbReference>
<dbReference type="InterPro" id="IPR000682">
    <property type="entry name" value="PCMT"/>
</dbReference>
<dbReference type="Pfam" id="PF01135">
    <property type="entry name" value="PCMT"/>
    <property type="match status" value="1"/>
</dbReference>
<keyword evidence="4" id="KW-0808">Transferase</keyword>
<keyword evidence="4" id="KW-0489">Methyltransferase</keyword>
<dbReference type="RefSeq" id="WP_086489393.1">
    <property type="nucleotide sequence ID" value="NZ_MSLT01000023.1"/>
</dbReference>
<evidence type="ECO:0000256" key="3">
    <source>
        <dbReference type="ARBA" id="ARBA00030757"/>
    </source>
</evidence>
<dbReference type="InterPro" id="IPR029063">
    <property type="entry name" value="SAM-dependent_MTases_sf"/>
</dbReference>
<sequence length="220" mass="24393">MAELNFEQARFNMVEQQVRTWEVLNQDVLDLMMTIPREAFVPESYRHLAFADIQIPLGCGQVMMSPKQEGRLLQALALQDTDRVLEIGTGSGYLTALLAHSVNHVDTVEYHAELAEKATACLKAQNIRNVNQDVGNGLHGYHSDQRYDAIVLTGSVPSIPAHFQNQLEIGGRLLAIVGHAPIMEACLIQRISEIEWIEDSLCELFVPALIGAPKANGFVF</sequence>
<proteinExistence type="inferred from homology"/>
<dbReference type="Gene3D" id="3.40.50.150">
    <property type="entry name" value="Vaccinia Virus protein VP39"/>
    <property type="match status" value="1"/>
</dbReference>
<dbReference type="GO" id="GO:0032259">
    <property type="term" value="P:methylation"/>
    <property type="evidence" value="ECO:0007669"/>
    <property type="project" value="UniProtKB-KW"/>
</dbReference>
<dbReference type="GO" id="GO:0005737">
    <property type="term" value="C:cytoplasm"/>
    <property type="evidence" value="ECO:0007669"/>
    <property type="project" value="TreeGrafter"/>
</dbReference>
<protein>
    <recommendedName>
        <fullName evidence="2">Protein-L-isoaspartate O-methyltransferase</fullName>
    </recommendedName>
    <alternativeName>
        <fullName evidence="3">Protein L-isoaspartyl methyltransferase</fullName>
    </alternativeName>
</protein>
<accession>A0A251X512</accession>
<organism evidence="4 5">
    <name type="scientific">Thioflexithrix psekupsensis</name>
    <dbReference type="NCBI Taxonomy" id="1570016"/>
    <lineage>
        <taxon>Bacteria</taxon>
        <taxon>Pseudomonadati</taxon>
        <taxon>Pseudomonadota</taxon>
        <taxon>Gammaproteobacteria</taxon>
        <taxon>Thiotrichales</taxon>
        <taxon>Thioflexithrix</taxon>
    </lineage>
</organism>
<reference evidence="4 5" key="1">
    <citation type="submission" date="2016-12" db="EMBL/GenBank/DDBJ databases">
        <title>Thioflexothrix psekupsii D3 genome sequencing and assembly.</title>
        <authorList>
            <person name="Fomenkov A."/>
            <person name="Vincze T."/>
            <person name="Grabovich M."/>
            <person name="Anton B.P."/>
            <person name="Dubinina G."/>
            <person name="Orlova M."/>
            <person name="Belousova E."/>
            <person name="Roberts R.J."/>
        </authorList>
    </citation>
    <scope>NUCLEOTIDE SEQUENCE [LARGE SCALE GENOMIC DNA]</scope>
    <source>
        <strain evidence="4">D3</strain>
    </source>
</reference>
<dbReference type="Proteomes" id="UP000194798">
    <property type="component" value="Unassembled WGS sequence"/>
</dbReference>
<dbReference type="OrthoDB" id="9810066at2"/>
<dbReference type="AlphaFoldDB" id="A0A251X512"/>
<keyword evidence="5" id="KW-1185">Reference proteome</keyword>
<dbReference type="PANTHER" id="PTHR11579:SF18">
    <property type="entry name" value="PROTEIN-L-ISOASPARTATE O-METHYLTRANSFERASE"/>
    <property type="match status" value="1"/>
</dbReference>
<evidence type="ECO:0000313" key="5">
    <source>
        <dbReference type="Proteomes" id="UP000194798"/>
    </source>
</evidence>
<evidence type="ECO:0000313" key="4">
    <source>
        <dbReference type="EMBL" id="OUD12445.1"/>
    </source>
</evidence>
<name>A0A251X512_9GAMM</name>
<dbReference type="CDD" id="cd02440">
    <property type="entry name" value="AdoMet_MTases"/>
    <property type="match status" value="1"/>
</dbReference>
<comment type="similarity">
    <text evidence="1">Belongs to the methyltransferase superfamily. L-isoaspartyl/D-aspartyl protein methyltransferase family.</text>
</comment>
<evidence type="ECO:0000256" key="2">
    <source>
        <dbReference type="ARBA" id="ARBA00013346"/>
    </source>
</evidence>
<comment type="caution">
    <text evidence="4">The sequence shown here is derived from an EMBL/GenBank/DDBJ whole genome shotgun (WGS) entry which is preliminary data.</text>
</comment>
<gene>
    <name evidence="4" type="ORF">TPSD3_15165</name>
</gene>
<dbReference type="SUPFAM" id="SSF53335">
    <property type="entry name" value="S-adenosyl-L-methionine-dependent methyltransferases"/>
    <property type="match status" value="1"/>
</dbReference>
<dbReference type="PANTHER" id="PTHR11579">
    <property type="entry name" value="PROTEIN-L-ISOASPARTATE O-METHYLTRANSFERASE"/>
    <property type="match status" value="1"/>
</dbReference>